<sequence>MKNFKNKYIGLIGVMLALSCTDLDEELRSDLPADKAREFLLANVDFNSLMETVYRDFDSRYIQHAGSVWLLQEVSADGAIVPSRPSGWDNGGVYRQLHTHTWLPENPYLQSVWSGLSKGVFDATNVLSFNPSPELEAEARFLRAFFMHSILDLYAKVPFREPGDNLLEPSTVLEGQEAIDFIISEVEQALPLLSATAPAYRANQNAARGLLARLYLNRGVYANRENPQFANEDMQKVIQYADEIEGKSLGFYWDSFGPDNNQASTELLFTVEGNAGVRSHSLWVWWHAIFPTEMTLPNGGGWNGFCSTPELYDLFEDGDIRKYYDHPITTPRGYNAGFLTGQQYGPNGQPLPGVVFTKEVPTIIGATLWHGYRPVKYIPDYDHPGAAGNDVVLLRYADVLLMKAEALLRLGRSAEALAIVNGIRENRNATPLSGVDLDLLLDERGRELYWEGHRRQDMVRHGKFLDAWHLKAPSSPQYLVYPIPPADVLANPNLDQNPGF</sequence>
<dbReference type="Proteomes" id="UP001595818">
    <property type="component" value="Unassembled WGS sequence"/>
</dbReference>
<evidence type="ECO:0000256" key="3">
    <source>
        <dbReference type="ARBA" id="ARBA00022729"/>
    </source>
</evidence>
<evidence type="ECO:0000256" key="1">
    <source>
        <dbReference type="ARBA" id="ARBA00004442"/>
    </source>
</evidence>
<evidence type="ECO:0000256" key="5">
    <source>
        <dbReference type="ARBA" id="ARBA00023237"/>
    </source>
</evidence>
<dbReference type="InterPro" id="IPR011990">
    <property type="entry name" value="TPR-like_helical_dom_sf"/>
</dbReference>
<dbReference type="InterPro" id="IPR033985">
    <property type="entry name" value="SusD-like_N"/>
</dbReference>
<gene>
    <name evidence="8" type="ORF">ACFPFU_18995</name>
</gene>
<accession>A0ABV9T4X3</accession>
<comment type="similarity">
    <text evidence="2">Belongs to the SusD family.</text>
</comment>
<feature type="domain" description="RagB/SusD" evidence="6">
    <location>
        <begin position="297"/>
        <end position="468"/>
    </location>
</feature>
<name>A0ABV9T4X3_9BACT</name>
<evidence type="ECO:0000259" key="7">
    <source>
        <dbReference type="Pfam" id="PF14322"/>
    </source>
</evidence>
<keyword evidence="4" id="KW-0472">Membrane</keyword>
<dbReference type="InterPro" id="IPR012944">
    <property type="entry name" value="SusD_RagB_dom"/>
</dbReference>
<reference evidence="9" key="1">
    <citation type="journal article" date="2019" name="Int. J. Syst. Evol. Microbiol.">
        <title>The Global Catalogue of Microorganisms (GCM) 10K type strain sequencing project: providing services to taxonomists for standard genome sequencing and annotation.</title>
        <authorList>
            <consortium name="The Broad Institute Genomics Platform"/>
            <consortium name="The Broad Institute Genome Sequencing Center for Infectious Disease"/>
            <person name="Wu L."/>
            <person name="Ma J."/>
        </authorList>
    </citation>
    <scope>NUCLEOTIDE SEQUENCE [LARGE SCALE GENOMIC DNA]</scope>
    <source>
        <strain evidence="9">CGMCC 4.7466</strain>
    </source>
</reference>
<evidence type="ECO:0000259" key="6">
    <source>
        <dbReference type="Pfam" id="PF07980"/>
    </source>
</evidence>
<keyword evidence="3" id="KW-0732">Signal</keyword>
<dbReference type="EMBL" id="JBHSJJ010000013">
    <property type="protein sequence ID" value="MFC4873798.1"/>
    <property type="molecule type" value="Genomic_DNA"/>
</dbReference>
<dbReference type="Pfam" id="PF07980">
    <property type="entry name" value="SusD_RagB"/>
    <property type="match status" value="1"/>
</dbReference>
<evidence type="ECO:0000313" key="8">
    <source>
        <dbReference type="EMBL" id="MFC4873798.1"/>
    </source>
</evidence>
<comment type="caution">
    <text evidence="8">The sequence shown here is derived from an EMBL/GenBank/DDBJ whole genome shotgun (WGS) entry which is preliminary data.</text>
</comment>
<dbReference type="Gene3D" id="1.25.40.390">
    <property type="match status" value="1"/>
</dbReference>
<organism evidence="8 9">
    <name type="scientific">Negadavirga shengliensis</name>
    <dbReference type="NCBI Taxonomy" id="1389218"/>
    <lineage>
        <taxon>Bacteria</taxon>
        <taxon>Pseudomonadati</taxon>
        <taxon>Bacteroidota</taxon>
        <taxon>Cytophagia</taxon>
        <taxon>Cytophagales</taxon>
        <taxon>Cyclobacteriaceae</taxon>
        <taxon>Negadavirga</taxon>
    </lineage>
</organism>
<dbReference type="SUPFAM" id="SSF48452">
    <property type="entry name" value="TPR-like"/>
    <property type="match status" value="1"/>
</dbReference>
<keyword evidence="5" id="KW-0998">Cell outer membrane</keyword>
<keyword evidence="9" id="KW-1185">Reference proteome</keyword>
<evidence type="ECO:0000256" key="2">
    <source>
        <dbReference type="ARBA" id="ARBA00006275"/>
    </source>
</evidence>
<comment type="subcellular location">
    <subcellularLocation>
        <location evidence="1">Cell outer membrane</location>
    </subcellularLocation>
</comment>
<evidence type="ECO:0000313" key="9">
    <source>
        <dbReference type="Proteomes" id="UP001595818"/>
    </source>
</evidence>
<dbReference type="Pfam" id="PF14322">
    <property type="entry name" value="SusD-like_3"/>
    <property type="match status" value="1"/>
</dbReference>
<protein>
    <submittedName>
        <fullName evidence="8">RagB/SusD family nutrient uptake outer membrane protein</fullName>
    </submittedName>
</protein>
<dbReference type="RefSeq" id="WP_377067018.1">
    <property type="nucleotide sequence ID" value="NZ_JBHSJJ010000013.1"/>
</dbReference>
<dbReference type="PROSITE" id="PS51257">
    <property type="entry name" value="PROKAR_LIPOPROTEIN"/>
    <property type="match status" value="1"/>
</dbReference>
<evidence type="ECO:0000256" key="4">
    <source>
        <dbReference type="ARBA" id="ARBA00023136"/>
    </source>
</evidence>
<proteinExistence type="inferred from homology"/>
<feature type="domain" description="SusD-like N-terminal" evidence="7">
    <location>
        <begin position="44"/>
        <end position="216"/>
    </location>
</feature>